<dbReference type="OrthoDB" id="2019572at2759"/>
<evidence type="ECO:0000256" key="7">
    <source>
        <dbReference type="SAM" id="SignalP"/>
    </source>
</evidence>
<feature type="domain" description="WSC" evidence="8">
    <location>
        <begin position="20"/>
        <end position="109"/>
    </location>
</feature>
<evidence type="ECO:0000313" key="10">
    <source>
        <dbReference type="Proteomes" id="UP000177622"/>
    </source>
</evidence>
<protein>
    <recommendedName>
        <fullName evidence="8">WSC domain-containing protein</fullName>
    </recommendedName>
</protein>
<comment type="caution">
    <text evidence="9">The sequence shown here is derived from an EMBL/GenBank/DDBJ whole genome shotgun (WGS) entry which is preliminary data.</text>
</comment>
<comment type="subcellular location">
    <subcellularLocation>
        <location evidence="1">Membrane</location>
        <topology evidence="1">Single-pass membrane protein</topology>
    </subcellularLocation>
</comment>
<reference evidence="9 10" key="1">
    <citation type="journal article" date="2016" name="Sci. Rep.">
        <title>Penicillium arizonense, a new, genome sequenced fungal species, reveals a high chemical diversity in secreted metabolites.</title>
        <authorList>
            <person name="Grijseels S."/>
            <person name="Nielsen J.C."/>
            <person name="Randelovic M."/>
            <person name="Nielsen J."/>
            <person name="Nielsen K.F."/>
            <person name="Workman M."/>
            <person name="Frisvad J.C."/>
        </authorList>
    </citation>
    <scope>NUCLEOTIDE SEQUENCE [LARGE SCALE GENOMIC DNA]</scope>
    <source>
        <strain evidence="9 10">CBS 141311</strain>
    </source>
</reference>
<proteinExistence type="predicted"/>
<name>A0A1F5LMY9_PENAI</name>
<evidence type="ECO:0000256" key="4">
    <source>
        <dbReference type="ARBA" id="ARBA00022989"/>
    </source>
</evidence>
<keyword evidence="10" id="KW-1185">Reference proteome</keyword>
<organism evidence="9 10">
    <name type="scientific">Penicillium arizonense</name>
    <dbReference type="NCBI Taxonomy" id="1835702"/>
    <lineage>
        <taxon>Eukaryota</taxon>
        <taxon>Fungi</taxon>
        <taxon>Dikarya</taxon>
        <taxon>Ascomycota</taxon>
        <taxon>Pezizomycotina</taxon>
        <taxon>Eurotiomycetes</taxon>
        <taxon>Eurotiomycetidae</taxon>
        <taxon>Eurotiales</taxon>
        <taxon>Aspergillaceae</taxon>
        <taxon>Penicillium</taxon>
    </lineage>
</organism>
<sequence length="214" mass="21224">MHTSYIIAALALALPVYSTPSGNVGCYSDAGSLKNKGPYSYQSPGYCEDVCLRDGHKVAALTRGNMCYCGDTLPSQSAKVDDDKCDQVCLGYPSDSCGGKDTFTVYWITKDDAENISPENSSTTAASTAATAATAAGGIIVAPTANSAPSGIVTTPSSVNSKGASAIASKSANAASTAATSATASASPTNNAAGTIQVGSSLIGAVVAGMGLLL</sequence>
<dbReference type="STRING" id="1835702.A0A1F5LMY9"/>
<keyword evidence="3 7" id="KW-0732">Signal</keyword>
<evidence type="ECO:0000256" key="1">
    <source>
        <dbReference type="ARBA" id="ARBA00004167"/>
    </source>
</evidence>
<dbReference type="AlphaFoldDB" id="A0A1F5LMY9"/>
<evidence type="ECO:0000256" key="3">
    <source>
        <dbReference type="ARBA" id="ARBA00022729"/>
    </source>
</evidence>
<keyword evidence="5" id="KW-0472">Membrane</keyword>
<keyword evidence="6" id="KW-0325">Glycoprotein</keyword>
<evidence type="ECO:0000256" key="6">
    <source>
        <dbReference type="ARBA" id="ARBA00023180"/>
    </source>
</evidence>
<evidence type="ECO:0000259" key="8">
    <source>
        <dbReference type="PROSITE" id="PS51212"/>
    </source>
</evidence>
<dbReference type="PANTHER" id="PTHR24269:SF16">
    <property type="entry name" value="PROTEIN SLG1"/>
    <property type="match status" value="1"/>
</dbReference>
<dbReference type="GeneID" id="34575275"/>
<feature type="chain" id="PRO_5009519718" description="WSC domain-containing protein" evidence="7">
    <location>
        <begin position="19"/>
        <end position="214"/>
    </location>
</feature>
<keyword evidence="2" id="KW-0812">Transmembrane</keyword>
<dbReference type="InterPro" id="IPR002889">
    <property type="entry name" value="WSC_carb-bd"/>
</dbReference>
<dbReference type="GO" id="GO:0005886">
    <property type="term" value="C:plasma membrane"/>
    <property type="evidence" value="ECO:0007669"/>
    <property type="project" value="TreeGrafter"/>
</dbReference>
<dbReference type="Pfam" id="PF01822">
    <property type="entry name" value="WSC"/>
    <property type="match status" value="1"/>
</dbReference>
<evidence type="ECO:0000256" key="2">
    <source>
        <dbReference type="ARBA" id="ARBA00022692"/>
    </source>
</evidence>
<evidence type="ECO:0000313" key="9">
    <source>
        <dbReference type="EMBL" id="OGE54568.1"/>
    </source>
</evidence>
<dbReference type="PANTHER" id="PTHR24269">
    <property type="entry name" value="KREMEN PROTEIN"/>
    <property type="match status" value="1"/>
</dbReference>
<dbReference type="RefSeq" id="XP_022490002.1">
    <property type="nucleotide sequence ID" value="XM_022630541.1"/>
</dbReference>
<dbReference type="PROSITE" id="PS51212">
    <property type="entry name" value="WSC"/>
    <property type="match status" value="1"/>
</dbReference>
<gene>
    <name evidence="9" type="ORF">PENARI_c006G09499</name>
</gene>
<dbReference type="Proteomes" id="UP000177622">
    <property type="component" value="Unassembled WGS sequence"/>
</dbReference>
<evidence type="ECO:0000256" key="5">
    <source>
        <dbReference type="ARBA" id="ARBA00023136"/>
    </source>
</evidence>
<feature type="signal peptide" evidence="7">
    <location>
        <begin position="1"/>
        <end position="18"/>
    </location>
</feature>
<accession>A0A1F5LMY9</accession>
<keyword evidence="4" id="KW-1133">Transmembrane helix</keyword>
<dbReference type="SMART" id="SM00321">
    <property type="entry name" value="WSC"/>
    <property type="match status" value="1"/>
</dbReference>
<dbReference type="EMBL" id="LXJU01000006">
    <property type="protein sequence ID" value="OGE54568.1"/>
    <property type="molecule type" value="Genomic_DNA"/>
</dbReference>
<dbReference type="InterPro" id="IPR051836">
    <property type="entry name" value="Kremen_rcpt"/>
</dbReference>